<feature type="domain" description="Spore coat protein U/FanG" evidence="1">
    <location>
        <begin position="42"/>
        <end position="174"/>
    </location>
</feature>
<dbReference type="InterPro" id="IPR053167">
    <property type="entry name" value="Spore_coat_component"/>
</dbReference>
<dbReference type="RefSeq" id="WP_309261480.1">
    <property type="nucleotide sequence ID" value="NZ_JARUHG010000001.1"/>
</dbReference>
<dbReference type="Pfam" id="PF05229">
    <property type="entry name" value="SCPU"/>
    <property type="match status" value="1"/>
</dbReference>
<sequence length="177" mass="18051">MSAQSIERPRKAGAPASGYLAWIGIAALGLSPMTLGAATKSATFQVLATMVSDCTVISAPNIDFGTIGVLSANVDMTSTLTVACTPGTAYTVSLDAGTGTGSTITDRRMVSGSNSLKYQLFRDSGRTQNWGNTPGTDTQGGTGNGSNNAYTIYARIPAQTSPAVGSYASTVTATITY</sequence>
<gene>
    <name evidence="2" type="ORF">P8609_05020</name>
</gene>
<protein>
    <submittedName>
        <fullName evidence="2">Spore coat U domain-containing protein</fullName>
    </submittedName>
</protein>
<dbReference type="PANTHER" id="PTHR37089:SF4">
    <property type="entry name" value="EXPORTED PROTEIN"/>
    <property type="match status" value="1"/>
</dbReference>
<dbReference type="Proteomes" id="UP001233535">
    <property type="component" value="Unassembled WGS sequence"/>
</dbReference>
<comment type="caution">
    <text evidence="2">The sequence shown here is derived from an EMBL/GenBank/DDBJ whole genome shotgun (WGS) entry which is preliminary data.</text>
</comment>
<evidence type="ECO:0000313" key="3">
    <source>
        <dbReference type="Proteomes" id="UP001233535"/>
    </source>
</evidence>
<evidence type="ECO:0000259" key="1">
    <source>
        <dbReference type="Pfam" id="PF05229"/>
    </source>
</evidence>
<dbReference type="EMBL" id="JARUHG010000001">
    <property type="protein sequence ID" value="MDR0182334.1"/>
    <property type="molecule type" value="Genomic_DNA"/>
</dbReference>
<name>A0ABU1CD51_9GAMM</name>
<evidence type="ECO:0000313" key="2">
    <source>
        <dbReference type="EMBL" id="MDR0182334.1"/>
    </source>
</evidence>
<reference evidence="2 3" key="1">
    <citation type="submission" date="2023-04" db="EMBL/GenBank/DDBJ databases">
        <title>Lysobacter sp. strain UC isolated from soil sample.</title>
        <authorList>
            <person name="Choksket S."/>
            <person name="Harshvardhan F."/>
            <person name="Rana R."/>
            <person name="Patil P.B."/>
            <person name="Korpole S."/>
        </authorList>
    </citation>
    <scope>NUCLEOTIDE SEQUENCE [LARGE SCALE GENOMIC DNA]</scope>
    <source>
        <strain evidence="2 3">UC</strain>
    </source>
</reference>
<accession>A0ABU1CD51</accession>
<dbReference type="InterPro" id="IPR007893">
    <property type="entry name" value="Spore_coat_U/FanG"/>
</dbReference>
<keyword evidence="3" id="KW-1185">Reference proteome</keyword>
<organism evidence="2 3">
    <name type="scientific">Lysobacter arvi</name>
    <dbReference type="NCBI Taxonomy" id="3038776"/>
    <lineage>
        <taxon>Bacteria</taxon>
        <taxon>Pseudomonadati</taxon>
        <taxon>Pseudomonadota</taxon>
        <taxon>Gammaproteobacteria</taxon>
        <taxon>Lysobacterales</taxon>
        <taxon>Lysobacteraceae</taxon>
        <taxon>Lysobacter</taxon>
    </lineage>
</organism>
<proteinExistence type="predicted"/>
<dbReference type="SMART" id="SM00972">
    <property type="entry name" value="SCPU"/>
    <property type="match status" value="1"/>
</dbReference>
<dbReference type="PANTHER" id="PTHR37089">
    <property type="entry name" value="PROTEIN U-RELATED"/>
    <property type="match status" value="1"/>
</dbReference>